<dbReference type="PANTHER" id="PTHR48414:SF1">
    <property type="entry name" value="POP5 HOMOLOG, RIBONUCLEASE P_MRP SUBUNIT"/>
    <property type="match status" value="1"/>
</dbReference>
<evidence type="ECO:0000313" key="7">
    <source>
        <dbReference type="EMBL" id="KAL0128677.1"/>
    </source>
</evidence>
<dbReference type="GO" id="GO:0001682">
    <property type="term" value="P:tRNA 5'-leader removal"/>
    <property type="evidence" value="ECO:0007669"/>
    <property type="project" value="InterPro"/>
</dbReference>
<comment type="caution">
    <text evidence="7">The sequence shown here is derived from an EMBL/GenBank/DDBJ whole genome shotgun (WGS) entry which is preliminary data.</text>
</comment>
<keyword evidence="4 6" id="KW-0539">Nucleus</keyword>
<organism evidence="7 8">
    <name type="scientific">Cardiocondyla obscurior</name>
    <dbReference type="NCBI Taxonomy" id="286306"/>
    <lineage>
        <taxon>Eukaryota</taxon>
        <taxon>Metazoa</taxon>
        <taxon>Ecdysozoa</taxon>
        <taxon>Arthropoda</taxon>
        <taxon>Hexapoda</taxon>
        <taxon>Insecta</taxon>
        <taxon>Pterygota</taxon>
        <taxon>Neoptera</taxon>
        <taxon>Endopterygota</taxon>
        <taxon>Hymenoptera</taxon>
        <taxon>Apocrita</taxon>
        <taxon>Aculeata</taxon>
        <taxon>Formicoidea</taxon>
        <taxon>Formicidae</taxon>
        <taxon>Myrmicinae</taxon>
        <taxon>Cardiocondyla</taxon>
    </lineage>
</organism>
<keyword evidence="8" id="KW-1185">Reference proteome</keyword>
<dbReference type="AlphaFoldDB" id="A0AAW2GP61"/>
<evidence type="ECO:0000256" key="2">
    <source>
        <dbReference type="ARBA" id="ARBA00022552"/>
    </source>
</evidence>
<keyword evidence="3 6" id="KW-0819">tRNA processing</keyword>
<protein>
    <recommendedName>
        <fullName evidence="5 6">Ribonuclease P/MRP protein subunit POP5</fullName>
    </recommendedName>
</protein>
<gene>
    <name evidence="7" type="ORF">PUN28_003806</name>
</gene>
<dbReference type="Pfam" id="PF01900">
    <property type="entry name" value="RNase_P_Rpp14"/>
    <property type="match status" value="1"/>
</dbReference>
<dbReference type="PIRSF" id="PIRSF023803">
    <property type="entry name" value="Ribonuclease_P_prd"/>
    <property type="match status" value="1"/>
</dbReference>
<dbReference type="InterPro" id="IPR038085">
    <property type="entry name" value="Rnp2-like_sf"/>
</dbReference>
<proteinExistence type="inferred from homology"/>
<dbReference type="GO" id="GO:0030677">
    <property type="term" value="C:ribonuclease P complex"/>
    <property type="evidence" value="ECO:0007669"/>
    <property type="project" value="InterPro"/>
</dbReference>
<reference evidence="7 8" key="1">
    <citation type="submission" date="2023-03" db="EMBL/GenBank/DDBJ databases">
        <title>High recombination rates correlate with genetic variation in Cardiocondyla obscurior ants.</title>
        <authorList>
            <person name="Errbii M."/>
        </authorList>
    </citation>
    <scope>NUCLEOTIDE SEQUENCE [LARGE SCALE GENOMIC DNA]</scope>
    <source>
        <strain evidence="7">Alpha-2009</strain>
        <tissue evidence="7">Whole body</tissue>
    </source>
</reference>
<accession>A0AAW2GP61</accession>
<dbReference type="Proteomes" id="UP001430953">
    <property type="component" value="Unassembled WGS sequence"/>
</dbReference>
<evidence type="ECO:0000256" key="3">
    <source>
        <dbReference type="ARBA" id="ARBA00022694"/>
    </source>
</evidence>
<dbReference type="SUPFAM" id="SSF160350">
    <property type="entry name" value="Rnp2-like"/>
    <property type="match status" value="1"/>
</dbReference>
<comment type="function">
    <text evidence="6">Component of ribonuclease P, a protein complex that generates mature tRNA molecules by cleaving their 5'-ends.</text>
</comment>
<evidence type="ECO:0000313" key="8">
    <source>
        <dbReference type="Proteomes" id="UP001430953"/>
    </source>
</evidence>
<dbReference type="InterPro" id="IPR002759">
    <property type="entry name" value="Pop5/Rpp14/Rnp2-like"/>
</dbReference>
<dbReference type="GO" id="GO:0006364">
    <property type="term" value="P:rRNA processing"/>
    <property type="evidence" value="ECO:0007669"/>
    <property type="project" value="UniProtKB-KW"/>
</dbReference>
<comment type="subcellular location">
    <subcellularLocation>
        <location evidence="6">Nucleus</location>
        <location evidence="6">Nucleolus</location>
    </subcellularLocation>
</comment>
<dbReference type="InterPro" id="IPR016819">
    <property type="entry name" value="RNase_P/MRP_POP5"/>
</dbReference>
<dbReference type="Gene3D" id="3.30.70.3250">
    <property type="entry name" value="Ribonuclease P, Pop5 subunit"/>
    <property type="match status" value="1"/>
</dbReference>
<evidence type="ECO:0000256" key="6">
    <source>
        <dbReference type="PIRNR" id="PIRNR023803"/>
    </source>
</evidence>
<dbReference type="GO" id="GO:0005730">
    <property type="term" value="C:nucleolus"/>
    <property type="evidence" value="ECO:0007669"/>
    <property type="project" value="UniProtKB-SubCell"/>
</dbReference>
<evidence type="ECO:0000256" key="4">
    <source>
        <dbReference type="ARBA" id="ARBA00023242"/>
    </source>
</evidence>
<evidence type="ECO:0000256" key="5">
    <source>
        <dbReference type="ARBA" id="ARBA00044198"/>
    </source>
</evidence>
<keyword evidence="2" id="KW-0698">rRNA processing</keyword>
<name>A0AAW2GP61_9HYME</name>
<comment type="similarity">
    <text evidence="1 6">Belongs to the eukaryotic/archaeal RNase P protein component 2 family.</text>
</comment>
<dbReference type="GO" id="GO:0033204">
    <property type="term" value="F:ribonuclease P RNA binding"/>
    <property type="evidence" value="ECO:0007669"/>
    <property type="project" value="InterPro"/>
</dbReference>
<dbReference type="EMBL" id="JADYXP020000003">
    <property type="protein sequence ID" value="KAL0128677.1"/>
    <property type="molecule type" value="Genomic_DNA"/>
</dbReference>
<dbReference type="PANTHER" id="PTHR48414">
    <property type="entry name" value="POP5 HOMOLOG, RIBONUCLEASE P_MRP SUBUNIT"/>
    <property type="match status" value="1"/>
</dbReference>
<evidence type="ECO:0000256" key="1">
    <source>
        <dbReference type="ARBA" id="ARBA00010800"/>
    </source>
</evidence>
<sequence>MVRYKNRYIVFTIKPPNDRDEKQATWKNTHVSNAIKRKVRQLYGDVGLAATRDGFDAKYCNAQTKIAVVRLRHGPHKFVLHAIPLISNIGEQQPVETKILYVGATLKHCFLFIRKHQERKLEQLWAKLPTEVEKKRIENFLMTLTSATRDLT</sequence>